<sequence length="408" mass="47086">MHSLKKHSVLALGYFLLIALLGLLLRLFPVVELPINYRFLVHTHSHIALLGWTYTALTTLIYKAYLSKASIERRYRMLFWCTQGTIIGMLLTFPFTGYALLSIVFSTLFLIASYIFMWFFVKHTIAAQKKTHAYKCIYASLWYMVLSSLGPWALGAIMNTAGSGSDLYRNAIYFYLHFQYNGWFVMALLGLLLYFLEQRKIELPHIGFKQFFWFMNLGVMATFCISLLWMKPSNSVYIISLLGSVMQLFAFFILIKHVLPFKSKVNRMDSKLFYLSLKIAAIFFLVKVFLQLLGSVPYFASIVSSNIDLVIGYLHWIFLGVVSLTVLAFLFHSKLIELSRTSIILYLLGFMLTEGLIFYKGAMAWIKEPVMQYYPWLLLFASCLLVIAIGSIVILQLRQTLVQKLRLK</sequence>
<feature type="transmembrane region" description="Helical" evidence="1">
    <location>
        <begin position="133"/>
        <end position="154"/>
    </location>
</feature>
<dbReference type="Proteomes" id="UP000751614">
    <property type="component" value="Unassembled WGS sequence"/>
</dbReference>
<feature type="transmembrane region" description="Helical" evidence="1">
    <location>
        <begin position="208"/>
        <end position="230"/>
    </location>
</feature>
<comment type="caution">
    <text evidence="2">The sequence shown here is derived from an EMBL/GenBank/DDBJ whole genome shotgun (WGS) entry which is preliminary data.</text>
</comment>
<evidence type="ECO:0000256" key="1">
    <source>
        <dbReference type="SAM" id="Phobius"/>
    </source>
</evidence>
<keyword evidence="1" id="KW-1133">Transmembrane helix</keyword>
<keyword evidence="1" id="KW-0812">Transmembrane</keyword>
<keyword evidence="1" id="KW-0472">Membrane</keyword>
<name>A0ABY2WN14_9FLAO</name>
<evidence type="ECO:0000313" key="3">
    <source>
        <dbReference type="Proteomes" id="UP000751614"/>
    </source>
</evidence>
<feature type="transmembrane region" description="Helical" evidence="1">
    <location>
        <begin position="77"/>
        <end position="95"/>
    </location>
</feature>
<feature type="transmembrane region" description="Helical" evidence="1">
    <location>
        <begin position="313"/>
        <end position="331"/>
    </location>
</feature>
<organism evidence="2 3">
    <name type="scientific">Flagellimonas algicola</name>
    <dbReference type="NCBI Taxonomy" id="2583815"/>
    <lineage>
        <taxon>Bacteria</taxon>
        <taxon>Pseudomonadati</taxon>
        <taxon>Bacteroidota</taxon>
        <taxon>Flavobacteriia</taxon>
        <taxon>Flavobacteriales</taxon>
        <taxon>Flavobacteriaceae</taxon>
        <taxon>Flagellimonas</taxon>
    </lineage>
</organism>
<accession>A0ABY2WN14</accession>
<feature type="transmembrane region" description="Helical" evidence="1">
    <location>
        <begin position="271"/>
        <end position="293"/>
    </location>
</feature>
<feature type="transmembrane region" description="Helical" evidence="1">
    <location>
        <begin position="236"/>
        <end position="259"/>
    </location>
</feature>
<feature type="transmembrane region" description="Helical" evidence="1">
    <location>
        <begin position="343"/>
        <end position="361"/>
    </location>
</feature>
<feature type="transmembrane region" description="Helical" evidence="1">
    <location>
        <begin position="47"/>
        <end position="65"/>
    </location>
</feature>
<feature type="transmembrane region" description="Helical" evidence="1">
    <location>
        <begin position="101"/>
        <end position="121"/>
    </location>
</feature>
<dbReference type="EMBL" id="VCNI01000001">
    <property type="protein sequence ID" value="TMU56137.1"/>
    <property type="molecule type" value="Genomic_DNA"/>
</dbReference>
<protein>
    <submittedName>
        <fullName evidence="2">Uncharacterized protein</fullName>
    </submittedName>
</protein>
<reference evidence="2 3" key="1">
    <citation type="submission" date="2019-05" db="EMBL/GenBank/DDBJ databases">
        <title>Flagellimonas sp. AsT0115, sp. nov., isolated from a marine red algae, Asparagopsis taxiformis.</title>
        <authorList>
            <person name="Kim J."/>
            <person name="Jeong S.E."/>
            <person name="Jeon C.O."/>
        </authorList>
    </citation>
    <scope>NUCLEOTIDE SEQUENCE [LARGE SCALE GENOMIC DNA]</scope>
    <source>
        <strain evidence="2 3">AsT0115</strain>
    </source>
</reference>
<keyword evidence="3" id="KW-1185">Reference proteome</keyword>
<dbReference type="RefSeq" id="WP_138832271.1">
    <property type="nucleotide sequence ID" value="NZ_VCNI01000001.1"/>
</dbReference>
<feature type="transmembrane region" description="Helical" evidence="1">
    <location>
        <begin position="174"/>
        <end position="196"/>
    </location>
</feature>
<evidence type="ECO:0000313" key="2">
    <source>
        <dbReference type="EMBL" id="TMU56137.1"/>
    </source>
</evidence>
<proteinExistence type="predicted"/>
<feature type="transmembrane region" description="Helical" evidence="1">
    <location>
        <begin position="373"/>
        <end position="397"/>
    </location>
</feature>
<gene>
    <name evidence="2" type="ORF">FGG15_00950</name>
</gene>
<feature type="transmembrane region" description="Helical" evidence="1">
    <location>
        <begin position="9"/>
        <end position="27"/>
    </location>
</feature>